<dbReference type="AlphaFoldDB" id="A0A6J7IDB7"/>
<sequence>MRRSFTAGPLAAAVAAVALVLSACGGSTASDPSSSAPASSVAPASSASATSSAASGAPVDAASNTVTYGNAVFERMSTIAIEPNCESPTTYLSASYNAADYSCSLTLDRATLFNEVCSSDDPALEFTNDPEAGTCTMASKNTTSVQAGCDAIVADATVTAAFNEADQSCVLTVKPEELIKGACNPETVDPLESKIDETGLTCTLSLTAPVVYEIIAEAVNTGDITCDDGSPLASPSEACVLAALNKVGSGE</sequence>
<gene>
    <name evidence="1" type="ORF">UFOPK3720_00595</name>
</gene>
<name>A0A6J7IDB7_9ZZZZ</name>
<organism evidence="1">
    <name type="scientific">freshwater metagenome</name>
    <dbReference type="NCBI Taxonomy" id="449393"/>
    <lineage>
        <taxon>unclassified sequences</taxon>
        <taxon>metagenomes</taxon>
        <taxon>ecological metagenomes</taxon>
    </lineage>
</organism>
<dbReference type="PROSITE" id="PS51257">
    <property type="entry name" value="PROKAR_LIPOPROTEIN"/>
    <property type="match status" value="1"/>
</dbReference>
<proteinExistence type="predicted"/>
<protein>
    <submittedName>
        <fullName evidence="1">Unannotated protein</fullName>
    </submittedName>
</protein>
<reference evidence="1" key="1">
    <citation type="submission" date="2020-05" db="EMBL/GenBank/DDBJ databases">
        <authorList>
            <person name="Chiriac C."/>
            <person name="Salcher M."/>
            <person name="Ghai R."/>
            <person name="Kavagutti S V."/>
        </authorList>
    </citation>
    <scope>NUCLEOTIDE SEQUENCE</scope>
</reference>
<accession>A0A6J7IDB7</accession>
<dbReference type="EMBL" id="CAFBNB010000088">
    <property type="protein sequence ID" value="CAB4928496.1"/>
    <property type="molecule type" value="Genomic_DNA"/>
</dbReference>
<evidence type="ECO:0000313" key="1">
    <source>
        <dbReference type="EMBL" id="CAB4928496.1"/>
    </source>
</evidence>